<dbReference type="InterPro" id="IPR019927">
    <property type="entry name" value="Ribosomal_uL3_bac/org-type"/>
</dbReference>
<comment type="subcellular location">
    <subcellularLocation>
        <location evidence="1">Mitochondrion</location>
    </subcellularLocation>
</comment>
<accession>A0AA38WRG7</accession>
<evidence type="ECO:0000256" key="6">
    <source>
        <dbReference type="ARBA" id="ARBA00023274"/>
    </source>
</evidence>
<dbReference type="InterPro" id="IPR019926">
    <property type="entry name" value="Ribosomal_uL3_CS"/>
</dbReference>
<evidence type="ECO:0000313" key="11">
    <source>
        <dbReference type="Proteomes" id="UP001172457"/>
    </source>
</evidence>
<evidence type="ECO:0000256" key="9">
    <source>
        <dbReference type="SAM" id="MobiDB-lite"/>
    </source>
</evidence>
<dbReference type="PANTHER" id="PTHR11229">
    <property type="entry name" value="50S RIBOSOMAL PROTEIN L3"/>
    <property type="match status" value="1"/>
</dbReference>
<evidence type="ECO:0000256" key="5">
    <source>
        <dbReference type="ARBA" id="ARBA00023128"/>
    </source>
</evidence>
<dbReference type="EMBL" id="JARYMX010000002">
    <property type="protein sequence ID" value="KAJ9560329.1"/>
    <property type="molecule type" value="Genomic_DNA"/>
</dbReference>
<feature type="region of interest" description="Disordered" evidence="9">
    <location>
        <begin position="198"/>
        <end position="236"/>
    </location>
</feature>
<dbReference type="AlphaFoldDB" id="A0AA38WRG7"/>
<dbReference type="Gene3D" id="3.30.160.810">
    <property type="match status" value="1"/>
</dbReference>
<evidence type="ECO:0000313" key="10">
    <source>
        <dbReference type="EMBL" id="KAJ9560329.1"/>
    </source>
</evidence>
<gene>
    <name evidence="10" type="ORF">OSB04_005489</name>
</gene>
<comment type="caution">
    <text evidence="10">The sequence shown here is derived from an EMBL/GenBank/DDBJ whole genome shotgun (WGS) entry which is preliminary data.</text>
</comment>
<protein>
    <recommendedName>
        <fullName evidence="7">Large ribosomal subunit protein uL3m</fullName>
    </recommendedName>
</protein>
<dbReference type="InterPro" id="IPR009000">
    <property type="entry name" value="Transl_B-barrel_sf"/>
</dbReference>
<dbReference type="SUPFAM" id="SSF50447">
    <property type="entry name" value="Translation proteins"/>
    <property type="match status" value="1"/>
</dbReference>
<proteinExistence type="inferred from homology"/>
<evidence type="ECO:0000256" key="8">
    <source>
        <dbReference type="RuleBase" id="RU003905"/>
    </source>
</evidence>
<dbReference type="Proteomes" id="UP001172457">
    <property type="component" value="Chromosome 2"/>
</dbReference>
<dbReference type="FunFam" id="2.40.30.10:FF:000004">
    <property type="entry name" value="50S ribosomal protein L3"/>
    <property type="match status" value="1"/>
</dbReference>
<evidence type="ECO:0000256" key="7">
    <source>
        <dbReference type="ARBA" id="ARBA00035209"/>
    </source>
</evidence>
<keyword evidence="11" id="KW-1185">Reference proteome</keyword>
<comment type="similarity">
    <text evidence="2 8">Belongs to the universal ribosomal protein uL3 family.</text>
</comment>
<evidence type="ECO:0000256" key="4">
    <source>
        <dbReference type="ARBA" id="ARBA00022980"/>
    </source>
</evidence>
<dbReference type="NCBIfam" id="TIGR03625">
    <property type="entry name" value="L3_bact"/>
    <property type="match status" value="1"/>
</dbReference>
<dbReference type="InterPro" id="IPR000597">
    <property type="entry name" value="Ribosomal_uL3"/>
</dbReference>
<dbReference type="FunFam" id="3.30.160.810:FF:000001">
    <property type="entry name" value="50S ribosomal protein L3"/>
    <property type="match status" value="1"/>
</dbReference>
<evidence type="ECO:0000256" key="3">
    <source>
        <dbReference type="ARBA" id="ARBA00022946"/>
    </source>
</evidence>
<sequence>MADVSRRLISYLRCLSINPQMRTPLSTNQFLRSFTSLSSSSDAAALVDKGGEEDYDASSQRIIEAKSRVMTPGSKRTGVIAVKCGMTALWDKWGLGFRLRYSGSMKTSFLKLKRPRKKIGCGHKKEKHLTKPEVGHFRAQGVPLKRKLREFPVTEDALLPIGTQIGVRHFVPGQFVDVTGITKGKGFQGAMKRWGFKGGPASHGASLSHRSPGSTGQRDAPGKVFKGKKMPGRMGGKQRTVKNVWVYKIDPARNLMWVRGQVPGNEGNFVFIKDAWYKKPDISLLPFPTYFSTEDEDVTSLEPLVADLGDADPFMAAD</sequence>
<dbReference type="Gene3D" id="2.40.30.10">
    <property type="entry name" value="Translation factors"/>
    <property type="match status" value="1"/>
</dbReference>
<keyword evidence="5" id="KW-0496">Mitochondrion</keyword>
<keyword evidence="3" id="KW-0809">Transit peptide</keyword>
<dbReference type="GO" id="GO:0005762">
    <property type="term" value="C:mitochondrial large ribosomal subunit"/>
    <property type="evidence" value="ECO:0007669"/>
    <property type="project" value="TreeGrafter"/>
</dbReference>
<dbReference type="PROSITE" id="PS00474">
    <property type="entry name" value="RIBOSOMAL_L3"/>
    <property type="match status" value="1"/>
</dbReference>
<feature type="compositionally biased region" description="Polar residues" evidence="9">
    <location>
        <begin position="208"/>
        <end position="217"/>
    </location>
</feature>
<evidence type="ECO:0000256" key="2">
    <source>
        <dbReference type="ARBA" id="ARBA00006540"/>
    </source>
</evidence>
<dbReference type="GO" id="GO:0003735">
    <property type="term" value="F:structural constituent of ribosome"/>
    <property type="evidence" value="ECO:0007669"/>
    <property type="project" value="InterPro"/>
</dbReference>
<name>A0AA38WRG7_9ASTR</name>
<keyword evidence="4 8" id="KW-0689">Ribosomal protein</keyword>
<dbReference type="PANTHER" id="PTHR11229:SF8">
    <property type="entry name" value="LARGE RIBOSOMAL SUBUNIT PROTEIN UL3M"/>
    <property type="match status" value="1"/>
</dbReference>
<dbReference type="GO" id="GO:0006412">
    <property type="term" value="P:translation"/>
    <property type="evidence" value="ECO:0007669"/>
    <property type="project" value="InterPro"/>
</dbReference>
<organism evidence="10 11">
    <name type="scientific">Centaurea solstitialis</name>
    <name type="common">yellow star-thistle</name>
    <dbReference type="NCBI Taxonomy" id="347529"/>
    <lineage>
        <taxon>Eukaryota</taxon>
        <taxon>Viridiplantae</taxon>
        <taxon>Streptophyta</taxon>
        <taxon>Embryophyta</taxon>
        <taxon>Tracheophyta</taxon>
        <taxon>Spermatophyta</taxon>
        <taxon>Magnoliopsida</taxon>
        <taxon>eudicotyledons</taxon>
        <taxon>Gunneridae</taxon>
        <taxon>Pentapetalae</taxon>
        <taxon>asterids</taxon>
        <taxon>campanulids</taxon>
        <taxon>Asterales</taxon>
        <taxon>Asteraceae</taxon>
        <taxon>Carduoideae</taxon>
        <taxon>Cardueae</taxon>
        <taxon>Centaureinae</taxon>
        <taxon>Centaurea</taxon>
    </lineage>
</organism>
<reference evidence="10" key="1">
    <citation type="submission" date="2023-03" db="EMBL/GenBank/DDBJ databases">
        <title>Chromosome-scale reference genome and RAD-based genetic map of yellow starthistle (Centaurea solstitialis) reveal putative structural variation and QTLs associated with invader traits.</title>
        <authorList>
            <person name="Reatini B."/>
            <person name="Cang F.A."/>
            <person name="Jiang Q."/>
            <person name="Mckibben M.T.W."/>
            <person name="Barker M.S."/>
            <person name="Rieseberg L.H."/>
            <person name="Dlugosch K.M."/>
        </authorList>
    </citation>
    <scope>NUCLEOTIDE SEQUENCE</scope>
    <source>
        <strain evidence="10">CAN-66</strain>
        <tissue evidence="10">Leaf</tissue>
    </source>
</reference>
<dbReference type="Pfam" id="PF00297">
    <property type="entry name" value="Ribosomal_L3"/>
    <property type="match status" value="1"/>
</dbReference>
<evidence type="ECO:0000256" key="1">
    <source>
        <dbReference type="ARBA" id="ARBA00004173"/>
    </source>
</evidence>
<keyword evidence="6 8" id="KW-0687">Ribonucleoprotein</keyword>